<feature type="region of interest" description="Disordered" evidence="1">
    <location>
        <begin position="6035"/>
        <end position="6108"/>
    </location>
</feature>
<feature type="compositionally biased region" description="Polar residues" evidence="1">
    <location>
        <begin position="4184"/>
        <end position="4195"/>
    </location>
</feature>
<feature type="region of interest" description="Disordered" evidence="1">
    <location>
        <begin position="4152"/>
        <end position="4206"/>
    </location>
</feature>
<evidence type="ECO:0000313" key="3">
    <source>
        <dbReference type="Proteomes" id="UP000315496"/>
    </source>
</evidence>
<feature type="region of interest" description="Disordered" evidence="1">
    <location>
        <begin position="3416"/>
        <end position="3443"/>
    </location>
</feature>
<proteinExistence type="predicted"/>
<feature type="compositionally biased region" description="Basic and acidic residues" evidence="1">
    <location>
        <begin position="6040"/>
        <end position="6049"/>
    </location>
</feature>
<sequence>MYTGGSALMSSPQRRPPQHQAIVVPTILTQMHGQDLATVLLELDQQEEVSEPVRPELASPAPPFDPDLMDHVRRKYLFSQAPETPAEPGPLPVLIANSFRRVTLPDGRDTVPQHLSGRLISLDLARGLGDVLLEIVTRDAAYRELVTVPIARLVSLLPIPTGQDPFLYSWPLGMAPEKAYATTRDRAPPIPLDRTQPHALATRGIFGAIGEGQPAIEKSNVTETPEDYRDHFLLQFGQEYLRKMGSSLDPESASTSPFDTTGTWLTFSHDGTAISHSIPHCSTLILTGREAHEPRTQSDDLQNSSGVVQLSEPAVQVPKALPKGSLLSGNAPPPALRSRSTDPLPLQRESHTKDKSTASFRRAASPILPARRGRVVPNAVRRIPILSSSTRVDHRVISMTHLLNSMIDKRLGKTDRSRSTSASSVTEEQLSSTIRQHLGALSSEFFLAVRAVFHRATAQRLDVAAVPRGLSPVLLREGVPVVDNRPQDLFPLEQAHPGRIAALTHILSQSFRYQRSYLSNAYRLTNNVLLVCTAILDAFLEIDVTDPIRLNSSEENRPGIFETTVPLCETVLRQYLIYLDVLASRVHEHAEIFAAQEAAGTGVGPEYSCAVTEVARINRQIAHDFDAICAVNDPPSLEMIIQRKTTCFFRGLRLYIFFHLVVLPFSLDLTAILIYYEQVHHVRTEGGSEPGHSSHQCPDPMRIYLSLTRMLSSALYDLAVRASRKACILALRPLIDFEKGDIGMRSASPSEAVSLIFERLSTLGLSRFPFVHHSLFIVRSPITFSCGARIEALRTKLERSASPPKPPVATPQTGTERPGRKSRIRGNLKIAADLADVVVPKEVLGDSSAITALPGIASSVNFFYSLYDVLLTFVFHFSLSVADGINWTDIEETQRSSLAFRDLSFFLHPPETEDFARAVQEQESRFRQMAGLTDFTPAEGDADDAQAVSFLRLHEERKLIDVYDHTLAIPYLDIPLTLFGNPAIIANRDEVLNNVLGELPAEGHSEEMIGSYLTLVTHRDLCLFSILSRSVGTRLELSDRAHELTSLIQLALDVLVEELDVQALQKTYDGWLATDEAVTGLQTYGRKPITQKPDLDTFMLFQSPEKLVLADFSIPRNLLEKVSVMRAATQHIPDKFYASMFCIQVVDVRDNFCQALVRLENHILNSLTEFLETFTKAILGELDYILGLITTSTTTPEKFQDALALHRRLQGTDSTRIYTELYDRLVLHYAASYIALFPQSHSQAVVDLLGQPSRYFLELSLAAQRGAAAITERIMAYTRYICSVDRWLATTTRHIAEGMKAIFSMDYDDVQSAYETPATFAAKYSILCRNFSCEMLNLSEDTIQNLDNFAQDGKIEMEKEFEHDFVQSLAVACRLELTTRRYSSATLLRNYRIPTGDDKADNERIVIGRDYSSEGREGPGKRAIFSEPCLYRRPTLRPTAMYQDDAPPIEVRRILAEYKFILMELAALSRLIDQWRVYLMMAGADLMLLEVPSYPSPFAMMDVLAPFVEISMTLADINTYHRYYSRRFLRNYPHTELLMAIDRVSASIHRARDDLQRDHINIGTNLASLHRLITHTLVGEVRERVDRALNDPASSLSVHLDGMATLAFSVTYSSWAEYLSHAEAVLLGFLPPVVLLHQLSSPALQMIHHQRITQFMGVLISSNLAVQTQPILDALKANNQLFDFVLVLTNNAQIDSEALELLKRVERSLYSISVDTIYTLPLPASYEGDKMRSWGTSLDFAIVTPANAEDICREALSTIALILNNLGYNGSQNSSATNQFDRTITYLAAQSSLLNTRHLESQLEPHREYLQQCRYSSAVEQYARDLEALANLILYLVMIFKRLPFLILDLLTILSSGIMVEYSHPQRPQIGATSRGQSRVAKEDVYQDRPYRVTPLTPQDILALQTACVAWRDAVTRACNVGEVMRKKGLPARILRNIAGARSVSSAMPMACVAYNYSLLRTLSKQTLDMYAIHSRLYHFKDFHIISSLSVDVTSQSKASTIKDLCYVVKTSHPTITSHAAKRLIPWRNGLHHTLAFFCTDMTHIYCAEFPRLRALFKQVPSMSYEAFHGLDDYIIDKSAIRGTIISGIVSGKERIVFETPVEAPSVIFQAPDSVCAEMKIALLAAVRKAYGEFPTVFMRFMGHGPHGEAPPRHFFRYLHPNEDDDDFDAPAEDIRDPSAFAPYLQENVYRAVVIVFSTWLLERLSPHLARFKRREAIEPEVLNPICDFFQAFLEALRKNLVEKDPLYIRVFQLQVGDWVSYLESLKRIFANPETDAYCDRPIPLTVYDAKRGLIRVTSTAETYTSVFSGYWFGYPSPLDLLVASPLPHLHAIAETLAAFEMNAPVFLMTSSAMSVYGQEPMKVALQCCHHSGRKLLSTYISEFSFARNIQRIITGLITGCIVVVFGVQYLPAPQLLELATIVESWRVRTGPIDPICIVQELDAETRKKASADDAFHGGTDANYARTQVRVKQADFSDFPNLGKIIIHLPELTPTATIERFYQSQAQVDVSNTTESSTGISITNNYGHVFRLSPVGIRCVNAMKHSATVNLEMDEPATLFKKISPDHYRAFYELNVFLSTMSPASCRILASDIQVIYTRARDKTDAACVAAITLDLLLRQTLRFLSASISRADAKSLITLYAQFTCAAFGLDKVSITHITRLARSFIATIEYARTHLKLKYAEADSYTAAAKVKETPKQAPFSKYYTEHLCRYLSQKFQTQLTTVSQTHQLSLQLVFDALLCIDLLRAHKPVLIAVPQISYLKVFAGITAALRGWRLHYCLTSNVIYSTIRYIQTIDLLHSLTSDKPPPEHLLVIAPSNIQSLLNMFDIFLGISLGFPVVTDSENVSHIQLDASKAPNYLIAISPTLLTELFKYPVISVIAHRLLLIPSIEGAGSSRKVCQGCLQIFPQQIYESVLRNTKLWQADLDLALEGMEHVNYYGESPPANPSWLMEKLISSYRSSMLRSHLKDRLLQAVEQRLAALPTFFRAAFGLFYDAVTKTFSCGRSIEEVYLLRSIIFFYLNRFGVTEICRRQLKNELITETQKSFLTFDVNSNTSSLQKITEMTFGKARNDLNTMTRLLGSQYLALQQALAAKAAPQQTPPPPSIAQQKREQLVVLGTMTHSRVRISDDIRPSYDIAGFSRTELSETEQQFRELSASVDMTQAADVASSIAFRNAENDVVIFGQGFQGTLLHEYSKRFLMTSFFRPETHEMAFANIAVPLLCAVWNACSLFYVCVTCSGYWVRLQFTGPKTAQDVLARRYKRLVQELTDLPKIAQSTFASMLGAAVLIASEGEHSKNFNPECLHKFTVVQKLPLLGLKHGLANEQLIGIIRKLSGRVVGALPKKPSKETFSYLDYRVAHVHKNKLQCKVEFREYKLGEGCLSNVTQDFDHNLLRKNIINVSEKVIGIWGAAAGKQDQEETRDEEEEEVAEEHDRAGFQKPSPDGINALIADREKGERLSVQNHSQPPVYYDAHRCALITFLGCSLLAPVSLSLQGDRGSGKTTLLNAAKLLVRDMTDCSMLLLSDMSSRSSTFAVLDSIAQGYVIRSAGGAAMERYKWIGPQLSDADTGPLLDYYSTLCFPSYHLHCSDCADSDISEPLALLLRDHAILLDAMFDGTSATISQGIYLEGLQGLKTGCASLSDCSIILECDSSNSLANVASLTLSVPPFTEAFLKALFIVRFPEHTESWIYQFVNGYFLIRGSLPPTVANSFLLLDMMVMSSRMLVQRKDSLDPAMLNAIETYASGGKYAARTTPDSITPLLTSCCDAMLAMANVHSLFAALRSLPRPTLALTRAAAERFASLSLLGYLDDEPLTDDGQNDGPRESMTPWSDARLLVRRNFFLLPAWQQYLITHASVGVEQEPDDVPEQKHVSPGPKKPLGKEAQAEREAHFALSNKYMLETANAQAVLSVLKDGSPLSPIRSITDASLFLGFGYHITNPFWFAHIMSIMKMYGQGLDPFVIGRSFEAFLTLSTVRELNVAHANCLMSYQVSGRRTRSLSGVRAQDPTFQARLYALNQAAVYAARVLIYLQGCVTGDVAMQNAAQSPDADVGMHLAAVITDPQLRPLLGQIAKTLDREAEVARTVAMENREDGEDIHFEGFPLASMISMRPGKVIIHIENSSSTTYNQIVRILAALGNYSILSADRFRQAMQEMDRSAHEEPSDDGQSELSKGSSRSRGSLMSANKSLSGFSRVNPQGGDEGHTRKRHRMLIDVATIVATLDGQGTKTTSRHRKDGAKETKEGIDLMASMAKMIADLQGVNAFNEDSLNFLSIQMILRVAFAMALGVKPECMLMTKVSAPSLSLSYLNTGINMSSALTTSLPSRVIGTGGDCSQLPMAVSSESEFLARIEHYSTSLMEDGVAPPHEDNGPKEPSDKHESREAVMSQYLLAEPFEVIVVSPRSLLERESPTGVSAYELLSRTVEPLNILPALFDAEEVQCLCNIVSFGMGLGVTLDSRALVSLLSLTLSIVIVDDCPLITESSSDTDAGSTRQLLQARVLGSIKSPVLEFAPNMLDVYQDLCVEKQKEDPNADKNQIEAVNPKIPEGPRKITSPLDALYYHYLSENRANVLTILPSDVISLFQLSNCHLPKEVVLPAKVDVDKTILRNTFVVASIAVYRFCAATAAYPHPSMARFTAVAAELCTSMMQKAAHFMSNLNILFIAFRLYDALASASHTKPKIISVGSLSVDTIAQEVRKAVYSQGLMNTEANSGRSHVQDMRTAIAEAVIFRDLIHTSIDALKPDFQRYTAIIRAVALDAVAIAGALLFSITGIVSEEAVRDSIMGGLFGNVSPHILELAEKSVRDSSICCFSLAIAALYNSIGFPVDYRKTELTNSDERMVLCGAAITTGKFELLSHYVDAMGADWPVLLLLKEYSIPWGMEDPPTLRLYAAAMHYQTGSTVFCVPSDIAMPTACLIEACKRQQRTSSNYYEATDSLLCGRLASGDATLSHDFQKRVLTVDLHSPSGEFSMTLARGLGAGEFTLLFLNFGSPNMNPSNLAILRKFLLLRSRRTIGRRQSVLIGSITSVTVQPLHHYIIILALSTGMGYMETLQSTGMLTDYFIDEIAVCTSYPPVVTSPLHMKEHVTTFIRQQNISQLIMEALFGSQETYRCRIERTHLQSVKAATFLDTYSNALKDLLVFRILNLTADRMNQLGGGFVRSSDPVLAKREMEQAALNQTIAQILSSSENLSHTCLSVSFILHESKSLHEEINEILRISRLLVMEQRERFECPTTTDAPVDDSELIFSIRRELRDLIGVYGVTLCDSMALAINTILHGCERLSYMHTPAAAILAPDFLVYIKAYISGAVKKYSTIFEEQFQKSLAREADTPEEQAEVHRATLLLSESVFGYALKYEPGVLKSFLAATILPSLHERVFSITPSPITETIWHCVNIMYWSIFGSSEEREIGTKAGASKMISVTVAVTQLLRATFYDEMRLMATQQISNALSSDSQFSLSKISTESTGIGTLSDVKTMVPEIMTISDNALRCWLGFCLLGRSNPAIGAVLSWFLKHHSAFISFIQCEDPFPACFVYFSRQNPGMSLLQSDKSAGDKPSPAFEWLMGKLKQAGMSPNQISLLPPGLDQVNATALLSLISLAIASRPASMSDAFELIAVVMSRQCGPSPRTLARTISSNAIRATTLLLRNDYQALTESDRAKILAALLEHMTPAFRSFLRFVGLPNVDASGEPLKMPKQLMSTVLLQLYDAYVHSFRGMERYQQRMKDLLAQLEYVHDKRTRVLATLGPAPVQVTVFYYDKSISVDYLLLYIHLLPKNPYCGVPLINVRTLTPAAMSQAICVVYADPLLDGNATLRETIAALRQKLTLRHIETSYPVFIFVPSTSIGTSILYNSNHSSCGTDGITLGMFSFLLQSLNLAVRPSHIYLQAPHDLAAAFLHMLGITIVTVSLHVMVYLKAIEIKDEHHYSNSITARGLVLLLLQHSILAYRSTYSIADRHLIIKVRGAFLHAISGTAQNLRDIPFQSLAAADSVLLRGISDFTIPYSDQRYLNTVSSVFMSLNFDKPTSITCIMANRLAVTSAKLQGKSELQRTQEKLRTQSHHNGGRARVTIGSDDEESDDSLFSGSMLSDSGQKDDTQSEDQSSNAGDGTVGNDADEVMSIGASSAASGQSRGTSVLRNATGGKAANYDTEDNIYDTLILSLQLAMGDFTDERTVDVPAYEQSIRACLEPPMREICIHEVPVPGTTQSATNAESTNEDLTIAGLTILRTYQSANDLISLVDQLSWYTTDGNPRPPAQQHLLKLAQSLYPLEYHHRHVFSSFVMEQAIDVVLNPTFEGIIEISKRSRKDDLGRMTPAFRTYVLSHSNSSEIQYASWVRALSSETILSSLPTGGKPSVLTVDGNTGFCSFSAYWIINASTYGSILGDIFNFLRMHMSMNNGTPMYMQRVIVVTKPPEGVMKIRPDGSIDVARGVDGSKLGPAPFYIVLRNMELFGICYDTVLDTVCADTPEYMKGMKVSFDLYAFCVSLDEKVQEIQEPTLSPGTYTRIPSGVVPVPLKVGGYLIPYVLLNNKTAIPTEEWLARNPFFAARNI</sequence>
<dbReference type="EMBL" id="VDLU01000002">
    <property type="protein sequence ID" value="TNJ28711.1"/>
    <property type="molecule type" value="Genomic_DNA"/>
</dbReference>
<feature type="region of interest" description="Disordered" evidence="1">
    <location>
        <begin position="4358"/>
        <end position="4381"/>
    </location>
</feature>
<comment type="caution">
    <text evidence="2">The sequence shown here is derived from an EMBL/GenBank/DDBJ whole genome shotgun (WGS) entry which is preliminary data.</text>
</comment>
<accession>A0A4Z1T883</accession>
<feature type="compositionally biased region" description="Basic and acidic residues" evidence="1">
    <location>
        <begin position="4364"/>
        <end position="4381"/>
    </location>
</feature>
<feature type="compositionally biased region" description="Basic and acidic residues" evidence="1">
    <location>
        <begin position="4152"/>
        <end position="4161"/>
    </location>
</feature>
<dbReference type="Proteomes" id="UP000315496">
    <property type="component" value="Chromosome 2"/>
</dbReference>
<feature type="region of interest" description="Disordered" evidence="1">
    <location>
        <begin position="798"/>
        <end position="822"/>
    </location>
</feature>
<dbReference type="OrthoDB" id="10265798at2759"/>
<organism evidence="2 3">
    <name type="scientific">Giardia muris</name>
    <dbReference type="NCBI Taxonomy" id="5742"/>
    <lineage>
        <taxon>Eukaryota</taxon>
        <taxon>Metamonada</taxon>
        <taxon>Diplomonadida</taxon>
        <taxon>Hexamitidae</taxon>
        <taxon>Giardiinae</taxon>
        <taxon>Giardia</taxon>
    </lineage>
</organism>
<gene>
    <name evidence="2" type="ORF">GMRT_13237</name>
</gene>
<reference evidence="2 3" key="1">
    <citation type="submission" date="2019-05" db="EMBL/GenBank/DDBJ databases">
        <title>The compact genome of Giardia muris reveals important steps in the evolution of intestinal protozoan parasites.</title>
        <authorList>
            <person name="Xu F."/>
            <person name="Jimenez-Gonzalez A."/>
            <person name="Einarsson E."/>
            <person name="Astvaldsson A."/>
            <person name="Peirasmaki D."/>
            <person name="Eckmann L."/>
            <person name="Andersson J.O."/>
            <person name="Svard S.G."/>
            <person name="Jerlstrom-Hultqvist J."/>
        </authorList>
    </citation>
    <scope>NUCLEOTIDE SEQUENCE [LARGE SCALE GENOMIC DNA]</scope>
    <source>
        <strain evidence="2 3">Roberts-Thomson</strain>
    </source>
</reference>
<evidence type="ECO:0000313" key="2">
    <source>
        <dbReference type="EMBL" id="TNJ28711.1"/>
    </source>
</evidence>
<evidence type="ECO:0000256" key="1">
    <source>
        <dbReference type="SAM" id="MobiDB-lite"/>
    </source>
</evidence>
<keyword evidence="3" id="KW-1185">Reference proteome</keyword>
<name>A0A4Z1T883_GIAMU</name>
<feature type="region of interest" description="Disordered" evidence="1">
    <location>
        <begin position="3861"/>
        <end position="3881"/>
    </location>
</feature>
<feature type="compositionally biased region" description="Low complexity" evidence="1">
    <location>
        <begin position="4168"/>
        <end position="4183"/>
    </location>
</feature>
<dbReference type="VEuPathDB" id="GiardiaDB:GMRT_13237"/>
<feature type="region of interest" description="Disordered" evidence="1">
    <location>
        <begin position="318"/>
        <end position="364"/>
    </location>
</feature>
<feature type="compositionally biased region" description="Acidic residues" evidence="1">
    <location>
        <begin position="3420"/>
        <end position="3431"/>
    </location>
</feature>
<protein>
    <submittedName>
        <fullName evidence="2">Uncharacterized protein</fullName>
    </submittedName>
</protein>